<keyword evidence="3" id="KW-0067">ATP-binding</keyword>
<dbReference type="InterPro" id="IPR003593">
    <property type="entry name" value="AAA+_ATPase"/>
</dbReference>
<evidence type="ECO:0000256" key="4">
    <source>
        <dbReference type="ARBA" id="ARBA00023054"/>
    </source>
</evidence>
<comment type="caution">
    <text evidence="9">The sequence shown here is derived from an EMBL/GenBank/DDBJ whole genome shotgun (WGS) entry which is preliminary data.</text>
</comment>
<dbReference type="Pfam" id="PF02933">
    <property type="entry name" value="CDC48_2"/>
    <property type="match status" value="1"/>
</dbReference>
<feature type="compositionally biased region" description="Low complexity" evidence="5">
    <location>
        <begin position="188"/>
        <end position="218"/>
    </location>
</feature>
<dbReference type="InterPro" id="IPR009010">
    <property type="entry name" value="Asp_de-COase-like_dom_sf"/>
</dbReference>
<keyword evidence="4" id="KW-0175">Coiled coil</keyword>
<dbReference type="FunFam" id="3.40.50.300:FF:001025">
    <property type="entry name" value="ATPase family, AAA domain-containing 2B"/>
    <property type="match status" value="1"/>
</dbReference>
<dbReference type="SUPFAM" id="SSF54585">
    <property type="entry name" value="Cdc48 domain 2-like"/>
    <property type="match status" value="1"/>
</dbReference>
<sequence length="761" mass="80134">MSDSLRLTVRAAEKRDAGRGIARLPEGARQQLSLLSGDTVLIEGERETVAKLWPARGDVPDGVVRIDADSRANAGVKVGDTVRIAAADLPEADSITLRAPAQLADVDVDRDAIERLVAEDVRNRPVAPGDQLHLERLSGIGFTVDTADPDGRVRVTDDTDVRLVIDAGSTGSDHVGEIGSPDEEPETGDVSVDTGGSTDSTDGGSASEDVSGGAVDVEGAGGASTGITYEDIGGLDEELDLVRETVELPLSNPELFARLGIDPPKGVLLHGPPGTGKTLIAKAVANEVDATFISISGPEIMSKYKGESEERVREVFEAAQEDSPAIIFFDEIDSVAPKREDGGDVESRVVGQLLSLMDGLAARGEVVVIGATNRVDEIDPALRRGGRFDREIEIGVPGETGRREILEVHTRNMPLADDVRVDRLAERTHGFTGADLASVAKEAAMSALRRARRQEAASPDVDPATAIAAADIQITRADFESAMAAVEPSAMREYVAESPEASFDDVGGLESAKETLERAVAWPLTYGPLFDAVEASPPSGVLLHGPPGTGKTLLARAIAGESGVNFLQVAGPELLDRYVGESEKAVRELFERARQAAPAVVFFDEIDAVAIARGSGSDSGVGERVVSQLLTELDRAADNPNLVVLAATNRKDALDPALLRPGRFESHVLVPAPGEEARRAILDVHVEGKPLADDVDLDAVAAAMAGYTGADVAAVVREATLLAVEDVAKRYEGAEANEHADEILIGAEQFERALDAVEPSI</sequence>
<dbReference type="InterPro" id="IPR050168">
    <property type="entry name" value="AAA_ATPase_domain"/>
</dbReference>
<dbReference type="SUPFAM" id="SSF50692">
    <property type="entry name" value="ADC-like"/>
    <property type="match status" value="1"/>
</dbReference>
<feature type="domain" description="CDC48" evidence="7">
    <location>
        <begin position="107"/>
        <end position="170"/>
    </location>
</feature>
<dbReference type="GO" id="GO:0016887">
    <property type="term" value="F:ATP hydrolysis activity"/>
    <property type="evidence" value="ECO:0007669"/>
    <property type="project" value="InterPro"/>
</dbReference>
<dbReference type="InterPro" id="IPR003960">
    <property type="entry name" value="ATPase_AAA_CS"/>
</dbReference>
<evidence type="ECO:0000256" key="3">
    <source>
        <dbReference type="ARBA" id="ARBA00022840"/>
    </source>
</evidence>
<keyword evidence="10" id="KW-1185">Reference proteome</keyword>
<protein>
    <submittedName>
        <fullName evidence="9">Transitional endoplasmic reticulum ATPase</fullName>
    </submittedName>
</protein>
<evidence type="ECO:0000256" key="5">
    <source>
        <dbReference type="SAM" id="MobiDB-lite"/>
    </source>
</evidence>
<dbReference type="Gene3D" id="3.40.50.300">
    <property type="entry name" value="P-loop containing nucleotide triphosphate hydrolases"/>
    <property type="match status" value="2"/>
</dbReference>
<dbReference type="Gene3D" id="1.10.8.60">
    <property type="match status" value="2"/>
</dbReference>
<dbReference type="Proteomes" id="UP000823736">
    <property type="component" value="Unassembled WGS sequence"/>
</dbReference>
<dbReference type="InterPro" id="IPR004201">
    <property type="entry name" value="Cdc48_dom2"/>
</dbReference>
<feature type="domain" description="CDC48 N-terminal subdomain" evidence="8">
    <location>
        <begin position="6"/>
        <end position="90"/>
    </location>
</feature>
<dbReference type="InterPro" id="IPR041569">
    <property type="entry name" value="AAA_lid_3"/>
</dbReference>
<dbReference type="SMART" id="SM01072">
    <property type="entry name" value="CDC48_2"/>
    <property type="match status" value="1"/>
</dbReference>
<dbReference type="Pfam" id="PF02359">
    <property type="entry name" value="CDC48_N"/>
    <property type="match status" value="1"/>
</dbReference>
<dbReference type="SMART" id="SM01073">
    <property type="entry name" value="CDC48_N"/>
    <property type="match status" value="1"/>
</dbReference>
<dbReference type="SMART" id="SM00382">
    <property type="entry name" value="AAA"/>
    <property type="match status" value="2"/>
</dbReference>
<feature type="domain" description="AAA+ ATPase" evidence="6">
    <location>
        <begin position="263"/>
        <end position="398"/>
    </location>
</feature>
<dbReference type="InterPro" id="IPR027417">
    <property type="entry name" value="P-loop_NTPase"/>
</dbReference>
<dbReference type="FunFam" id="2.40.40.20:FF:000007">
    <property type="entry name" value="AAA family ATPase"/>
    <property type="match status" value="1"/>
</dbReference>
<dbReference type="Pfam" id="PF00004">
    <property type="entry name" value="AAA"/>
    <property type="match status" value="2"/>
</dbReference>
<proteinExistence type="inferred from homology"/>
<dbReference type="PANTHER" id="PTHR23077">
    <property type="entry name" value="AAA-FAMILY ATPASE"/>
    <property type="match status" value="1"/>
</dbReference>
<dbReference type="SUPFAM" id="SSF52540">
    <property type="entry name" value="P-loop containing nucleoside triphosphate hydrolases"/>
    <property type="match status" value="2"/>
</dbReference>
<dbReference type="InterPro" id="IPR003959">
    <property type="entry name" value="ATPase_AAA_core"/>
</dbReference>
<dbReference type="FunFam" id="3.40.50.300:FF:000012">
    <property type="entry name" value="Transitional endoplasmic reticulum ATPase"/>
    <property type="match status" value="1"/>
</dbReference>
<dbReference type="PANTHER" id="PTHR23077:SF171">
    <property type="entry name" value="NUCLEAR VALOSIN-CONTAINING PROTEIN-LIKE"/>
    <property type="match status" value="1"/>
</dbReference>
<name>A0A8T4GVI3_9EURY</name>
<dbReference type="FunFam" id="1.10.8.60:FF:000178">
    <property type="entry name" value="CDC48/VCP homolog, AAA superfamily"/>
    <property type="match status" value="1"/>
</dbReference>
<dbReference type="PROSITE" id="PS00674">
    <property type="entry name" value="AAA"/>
    <property type="match status" value="2"/>
</dbReference>
<reference evidence="9" key="1">
    <citation type="submission" date="2021-03" db="EMBL/GenBank/DDBJ databases">
        <title>Genomic Encyclopedia of Type Strains, Phase IV (KMG-IV): sequencing the most valuable type-strain genomes for metagenomic binning, comparative biology and taxonomic classification.</title>
        <authorList>
            <person name="Goeker M."/>
        </authorList>
    </citation>
    <scope>NUCLEOTIDE SEQUENCE</scope>
    <source>
        <strain evidence="9">DSM 26232</strain>
    </source>
</reference>
<dbReference type="RefSeq" id="WP_209491183.1">
    <property type="nucleotide sequence ID" value="NZ_JAGGLC010000002.1"/>
</dbReference>
<keyword evidence="2" id="KW-0547">Nucleotide-binding</keyword>
<comment type="similarity">
    <text evidence="1">Belongs to the AAA ATPase family. CDC48 subfamily.</text>
</comment>
<feature type="region of interest" description="Disordered" evidence="5">
    <location>
        <begin position="167"/>
        <end position="229"/>
    </location>
</feature>
<feature type="domain" description="AAA+ ATPase" evidence="6">
    <location>
        <begin position="537"/>
        <end position="674"/>
    </location>
</feature>
<dbReference type="Pfam" id="PF17862">
    <property type="entry name" value="AAA_lid_3"/>
    <property type="match status" value="2"/>
</dbReference>
<dbReference type="InterPro" id="IPR029067">
    <property type="entry name" value="CDC48_domain_2-like_sf"/>
</dbReference>
<evidence type="ECO:0000313" key="10">
    <source>
        <dbReference type="Proteomes" id="UP000823736"/>
    </source>
</evidence>
<dbReference type="EMBL" id="JAGGLC010000002">
    <property type="protein sequence ID" value="MBP1986909.1"/>
    <property type="molecule type" value="Genomic_DNA"/>
</dbReference>
<organism evidence="9 10">
    <name type="scientific">Halolamina salifodinae</name>
    <dbReference type="NCBI Taxonomy" id="1202767"/>
    <lineage>
        <taxon>Archaea</taxon>
        <taxon>Methanobacteriati</taxon>
        <taxon>Methanobacteriota</taxon>
        <taxon>Stenosarchaea group</taxon>
        <taxon>Halobacteria</taxon>
        <taxon>Halobacteriales</taxon>
        <taxon>Haloferacaceae</taxon>
    </lineage>
</organism>
<accession>A0A8T4GVI3</accession>
<evidence type="ECO:0000259" key="7">
    <source>
        <dbReference type="SMART" id="SM01072"/>
    </source>
</evidence>
<dbReference type="InterPro" id="IPR003338">
    <property type="entry name" value="CDC4_N-term_subdom"/>
</dbReference>
<dbReference type="AlphaFoldDB" id="A0A8T4GVI3"/>
<evidence type="ECO:0000256" key="1">
    <source>
        <dbReference type="ARBA" id="ARBA00009833"/>
    </source>
</evidence>
<evidence type="ECO:0000313" key="9">
    <source>
        <dbReference type="EMBL" id="MBP1986909.1"/>
    </source>
</evidence>
<dbReference type="OrthoDB" id="77269at2157"/>
<dbReference type="GO" id="GO:0005524">
    <property type="term" value="F:ATP binding"/>
    <property type="evidence" value="ECO:0007669"/>
    <property type="project" value="UniProtKB-KW"/>
</dbReference>
<evidence type="ECO:0000259" key="6">
    <source>
        <dbReference type="SMART" id="SM00382"/>
    </source>
</evidence>
<dbReference type="Gene3D" id="2.40.40.20">
    <property type="match status" value="1"/>
</dbReference>
<evidence type="ECO:0000256" key="2">
    <source>
        <dbReference type="ARBA" id="ARBA00022741"/>
    </source>
</evidence>
<gene>
    <name evidence="9" type="ORF">J2753_001403</name>
</gene>
<dbReference type="GO" id="GO:0005737">
    <property type="term" value="C:cytoplasm"/>
    <property type="evidence" value="ECO:0007669"/>
    <property type="project" value="UniProtKB-ARBA"/>
</dbReference>
<evidence type="ECO:0000259" key="8">
    <source>
        <dbReference type="SMART" id="SM01073"/>
    </source>
</evidence>